<evidence type="ECO:0000256" key="1">
    <source>
        <dbReference type="ARBA" id="ARBA00004651"/>
    </source>
</evidence>
<dbReference type="InterPro" id="IPR020846">
    <property type="entry name" value="MFS_dom"/>
</dbReference>
<dbReference type="PANTHER" id="PTHR23517:SF2">
    <property type="entry name" value="MULTIDRUG RESISTANCE PROTEIN MDTH"/>
    <property type="match status" value="1"/>
</dbReference>
<evidence type="ECO:0000256" key="4">
    <source>
        <dbReference type="ARBA" id="ARBA00022692"/>
    </source>
</evidence>
<feature type="transmembrane region" description="Helical" evidence="7">
    <location>
        <begin position="125"/>
        <end position="144"/>
    </location>
</feature>
<feature type="transmembrane region" description="Helical" evidence="7">
    <location>
        <begin position="361"/>
        <end position="382"/>
    </location>
</feature>
<sequence length="477" mass="52377">MLELKLDNALVGFITIMSIPEPHSMSPVERRAAFSIAGIFSTRMLGLFMIFPVFALFAEDEFANVTGMQIGIAMGIYGLTQAFLQIPYGMLSDKYGRKPLIIMGMVVFMIGSMICAVAESMEMMILGRAIQGMGAVAAVLMASVGDLVTEQFRLRAMSIVGITIGLSFTLSLIAGPVLASWFGVRGIFWVIAGLAIAGMLLVKFAMPNIEKQAFQREAQADPSQFREILKNKQLLRLDLGVFVLHAMLTAMFIVLPLSLRDNADLDILSHWIIYLPVMLLSFALMVPFIIQAESRGRMKHMFVGAVATITLVQLGFAGIENTFWSLFVLLLIFFTAFNLLEASLPSLVVKLSPADKKGTASGVYSTSQFLGAAIGGVLGGYFYQYYGYNGVFIFTAVIGAIWFIAAMTMENPLPLSIASVPLGQIDPSNVKEIEQKLLSYEGVYEAVVLVDEQRAYFKVDRKIVNEASLIDYIEQSR</sequence>
<dbReference type="CDD" id="cd17472">
    <property type="entry name" value="MFS_YajR_like"/>
    <property type="match status" value="1"/>
</dbReference>
<keyword evidence="3" id="KW-1003">Cell membrane</keyword>
<reference evidence="9" key="1">
    <citation type="submission" date="2018-06" db="EMBL/GenBank/DDBJ databases">
        <authorList>
            <person name="Zhirakovskaya E."/>
        </authorList>
    </citation>
    <scope>NUCLEOTIDE SEQUENCE</scope>
</reference>
<evidence type="ECO:0000256" key="6">
    <source>
        <dbReference type="ARBA" id="ARBA00023136"/>
    </source>
</evidence>
<evidence type="ECO:0000259" key="8">
    <source>
        <dbReference type="PROSITE" id="PS50850"/>
    </source>
</evidence>
<dbReference type="SUPFAM" id="SSF103473">
    <property type="entry name" value="MFS general substrate transporter"/>
    <property type="match status" value="1"/>
</dbReference>
<comment type="subcellular location">
    <subcellularLocation>
        <location evidence="1">Cell membrane</location>
        <topology evidence="1">Multi-pass membrane protein</topology>
    </subcellularLocation>
</comment>
<proteinExistence type="predicted"/>
<dbReference type="AlphaFoldDB" id="A0A3B0W3G1"/>
<dbReference type="Gene3D" id="1.20.1250.20">
    <property type="entry name" value="MFS general substrate transporter like domains"/>
    <property type="match status" value="1"/>
</dbReference>
<feature type="transmembrane region" description="Helical" evidence="7">
    <location>
        <begin position="32"/>
        <end position="58"/>
    </location>
</feature>
<feature type="transmembrane region" description="Helical" evidence="7">
    <location>
        <begin position="156"/>
        <end position="181"/>
    </location>
</feature>
<evidence type="ECO:0000313" key="9">
    <source>
        <dbReference type="EMBL" id="VAW43829.1"/>
    </source>
</evidence>
<dbReference type="Pfam" id="PF07690">
    <property type="entry name" value="MFS_1"/>
    <property type="match status" value="1"/>
</dbReference>
<dbReference type="GO" id="GO:0005886">
    <property type="term" value="C:plasma membrane"/>
    <property type="evidence" value="ECO:0007669"/>
    <property type="project" value="UniProtKB-SubCell"/>
</dbReference>
<dbReference type="PANTHER" id="PTHR23517">
    <property type="entry name" value="RESISTANCE PROTEIN MDTM, PUTATIVE-RELATED-RELATED"/>
    <property type="match status" value="1"/>
</dbReference>
<organism evidence="9">
    <name type="scientific">hydrothermal vent metagenome</name>
    <dbReference type="NCBI Taxonomy" id="652676"/>
    <lineage>
        <taxon>unclassified sequences</taxon>
        <taxon>metagenomes</taxon>
        <taxon>ecological metagenomes</taxon>
    </lineage>
</organism>
<name>A0A3B0W3G1_9ZZZZ</name>
<dbReference type="PROSITE" id="PS50850">
    <property type="entry name" value="MFS"/>
    <property type="match status" value="1"/>
</dbReference>
<keyword evidence="6 7" id="KW-0472">Membrane</keyword>
<evidence type="ECO:0000256" key="5">
    <source>
        <dbReference type="ARBA" id="ARBA00022989"/>
    </source>
</evidence>
<dbReference type="EMBL" id="UOFB01000002">
    <property type="protein sequence ID" value="VAW43829.1"/>
    <property type="molecule type" value="Genomic_DNA"/>
</dbReference>
<accession>A0A3B0W3G1</accession>
<feature type="transmembrane region" description="Helical" evidence="7">
    <location>
        <begin position="325"/>
        <end position="349"/>
    </location>
</feature>
<protein>
    <submittedName>
        <fullName evidence="9">Inner membrane transport protein YajR</fullName>
    </submittedName>
</protein>
<feature type="transmembrane region" description="Helical" evidence="7">
    <location>
        <begin position="388"/>
        <end position="407"/>
    </location>
</feature>
<feature type="transmembrane region" description="Helical" evidence="7">
    <location>
        <begin position="239"/>
        <end position="259"/>
    </location>
</feature>
<dbReference type="InterPro" id="IPR050171">
    <property type="entry name" value="MFS_Transporters"/>
</dbReference>
<feature type="transmembrane region" description="Helical" evidence="7">
    <location>
        <begin position="187"/>
        <end position="206"/>
    </location>
</feature>
<dbReference type="Pfam" id="PF21987">
    <property type="entry name" value="YajR_YAM"/>
    <property type="match status" value="1"/>
</dbReference>
<evidence type="ECO:0000256" key="7">
    <source>
        <dbReference type="SAM" id="Phobius"/>
    </source>
</evidence>
<feature type="transmembrane region" description="Helical" evidence="7">
    <location>
        <begin position="100"/>
        <end position="119"/>
    </location>
</feature>
<evidence type="ECO:0000256" key="2">
    <source>
        <dbReference type="ARBA" id="ARBA00022448"/>
    </source>
</evidence>
<feature type="domain" description="Major facilitator superfamily (MFS) profile" evidence="8">
    <location>
        <begin position="32"/>
        <end position="414"/>
    </location>
</feature>
<evidence type="ECO:0000256" key="3">
    <source>
        <dbReference type="ARBA" id="ARBA00022475"/>
    </source>
</evidence>
<gene>
    <name evidence="9" type="ORF">MNBD_GAMMA04-2072</name>
</gene>
<feature type="transmembrane region" description="Helical" evidence="7">
    <location>
        <begin position="70"/>
        <end position="88"/>
    </location>
</feature>
<dbReference type="InterPro" id="IPR011701">
    <property type="entry name" value="MFS"/>
</dbReference>
<dbReference type="GO" id="GO:0022857">
    <property type="term" value="F:transmembrane transporter activity"/>
    <property type="evidence" value="ECO:0007669"/>
    <property type="project" value="InterPro"/>
</dbReference>
<keyword evidence="5 7" id="KW-1133">Transmembrane helix</keyword>
<keyword evidence="2" id="KW-0813">Transport</keyword>
<feature type="transmembrane region" description="Helical" evidence="7">
    <location>
        <begin position="271"/>
        <end position="290"/>
    </location>
</feature>
<keyword evidence="4 7" id="KW-0812">Transmembrane</keyword>
<dbReference type="InterPro" id="IPR054152">
    <property type="entry name" value="YajR_YAM"/>
</dbReference>
<dbReference type="InterPro" id="IPR036259">
    <property type="entry name" value="MFS_trans_sf"/>
</dbReference>
<dbReference type="Gene3D" id="3.30.70.100">
    <property type="match status" value="1"/>
</dbReference>